<dbReference type="EMBL" id="CABVIN010000001">
    <property type="protein sequence ID" value="VVO79800.1"/>
    <property type="molecule type" value="Genomic_DNA"/>
</dbReference>
<dbReference type="SUPFAM" id="SSF54001">
    <property type="entry name" value="Cysteine proteinases"/>
    <property type="match status" value="1"/>
</dbReference>
<name>A0A5E7IUL9_PSEFL</name>
<proteinExistence type="predicted"/>
<sequence>MDFDHDLPRLGDILLLRGKSLLTKPNMAIQSITRLQIASYSHVAMVTGQNMIIDANPGIGITLRQWDEVSHSYDIANSLLVRHRYADDAATWNLLEQAQYYYGQKYKITALISNEAEFSDNEGIVCSQFIAQIFQDCALPCSGKSCRKSLPTDIYTFTKASSEWVQRPLSEIRIGISCRSSEIAHSIVQVNHQMDNYIAASLKQAFDLSRQFHELTADIAGATDLINVANGGLIPLAKRMEAAATSNISIEHFSKSWRQYFLEPRAKATFLHEAGTAAEQPVKIFIKTCEIVKQHNTAADNASEQLNLLLTQLEHISKSLPATPSDIEIQTWVINHLEIRKELQRQIDILDWIIISSPGNLDFAKSFDFQAFMEEYDKDPKPDFNEAIDTLVIIADYCRHCNSWAQQRPLYEQIMSTHHLLGNVQGAALHAP</sequence>
<dbReference type="InterPro" id="IPR038765">
    <property type="entry name" value="Papain-like_cys_pep_sf"/>
</dbReference>
<dbReference type="AlphaFoldDB" id="A0A5E7IUL9"/>
<gene>
    <name evidence="1" type="ORF">PS896_01781</name>
</gene>
<evidence type="ECO:0000313" key="2">
    <source>
        <dbReference type="Proteomes" id="UP000377224"/>
    </source>
</evidence>
<evidence type="ECO:0000313" key="1">
    <source>
        <dbReference type="EMBL" id="VVO79800.1"/>
    </source>
</evidence>
<dbReference type="RefSeq" id="WP_150647413.1">
    <property type="nucleotide sequence ID" value="NZ_CABVIN010000001.1"/>
</dbReference>
<protein>
    <recommendedName>
        <fullName evidence="3">Permuted papain-like amidase YaeF/Yiix C92 family enzyme</fullName>
    </recommendedName>
</protein>
<dbReference type="Gene3D" id="3.90.1720.10">
    <property type="entry name" value="endopeptidase domain like (from Nostoc punctiforme)"/>
    <property type="match status" value="1"/>
</dbReference>
<dbReference type="Proteomes" id="UP000377224">
    <property type="component" value="Unassembled WGS sequence"/>
</dbReference>
<reference evidence="1 2" key="1">
    <citation type="submission" date="2019-09" db="EMBL/GenBank/DDBJ databases">
        <authorList>
            <person name="Chandra G."/>
            <person name="Truman W A."/>
        </authorList>
    </citation>
    <scope>NUCLEOTIDE SEQUENCE [LARGE SCALE GENOMIC DNA]</scope>
    <source>
        <strain evidence="1">PS896</strain>
    </source>
</reference>
<evidence type="ECO:0008006" key="3">
    <source>
        <dbReference type="Google" id="ProtNLM"/>
    </source>
</evidence>
<accession>A0A5E7IUL9</accession>
<organism evidence="1 2">
    <name type="scientific">Pseudomonas fluorescens</name>
    <dbReference type="NCBI Taxonomy" id="294"/>
    <lineage>
        <taxon>Bacteria</taxon>
        <taxon>Pseudomonadati</taxon>
        <taxon>Pseudomonadota</taxon>
        <taxon>Gammaproteobacteria</taxon>
        <taxon>Pseudomonadales</taxon>
        <taxon>Pseudomonadaceae</taxon>
        <taxon>Pseudomonas</taxon>
    </lineage>
</organism>